<comment type="caution">
    <text evidence="2">The sequence shown here is derived from an EMBL/GenBank/DDBJ whole genome shotgun (WGS) entry which is preliminary data.</text>
</comment>
<name>A0A5J4Q3S5_9ZZZZ</name>
<dbReference type="GO" id="GO:0008081">
    <property type="term" value="F:phosphoric diester hydrolase activity"/>
    <property type="evidence" value="ECO:0007669"/>
    <property type="project" value="InterPro"/>
</dbReference>
<dbReference type="Gene3D" id="3.20.20.190">
    <property type="entry name" value="Phosphatidylinositol (PI) phosphodiesterase"/>
    <property type="match status" value="1"/>
</dbReference>
<dbReference type="PANTHER" id="PTHR46211">
    <property type="entry name" value="GLYCEROPHOSPHORYL DIESTER PHOSPHODIESTERASE"/>
    <property type="match status" value="1"/>
</dbReference>
<dbReference type="PANTHER" id="PTHR46211:SF1">
    <property type="entry name" value="GLYCEROPHOSPHODIESTER PHOSPHODIESTERASE, CYTOPLASMIC"/>
    <property type="match status" value="1"/>
</dbReference>
<reference evidence="2" key="1">
    <citation type="submission" date="2019-03" db="EMBL/GenBank/DDBJ databases">
        <title>Single cell metagenomics reveals metabolic interactions within the superorganism composed of flagellate Streblomastix strix and complex community of Bacteroidetes bacteria on its surface.</title>
        <authorList>
            <person name="Treitli S.C."/>
            <person name="Kolisko M."/>
            <person name="Husnik F."/>
            <person name="Keeling P."/>
            <person name="Hampl V."/>
        </authorList>
    </citation>
    <scope>NUCLEOTIDE SEQUENCE</scope>
    <source>
        <strain evidence="2">STM</strain>
    </source>
</reference>
<dbReference type="GO" id="GO:0006629">
    <property type="term" value="P:lipid metabolic process"/>
    <property type="evidence" value="ECO:0007669"/>
    <property type="project" value="InterPro"/>
</dbReference>
<dbReference type="EMBL" id="SNRY01005158">
    <property type="protein sequence ID" value="KAA6315678.1"/>
    <property type="molecule type" value="Genomic_DNA"/>
</dbReference>
<dbReference type="AlphaFoldDB" id="A0A5J4Q3S5"/>
<dbReference type="PROSITE" id="PS51704">
    <property type="entry name" value="GP_PDE"/>
    <property type="match status" value="1"/>
</dbReference>
<proteinExistence type="predicted"/>
<feature type="domain" description="GP-PDE" evidence="1">
    <location>
        <begin position="22"/>
        <end position="91"/>
    </location>
</feature>
<dbReference type="Pfam" id="PF03009">
    <property type="entry name" value="GDPD"/>
    <property type="match status" value="1"/>
</dbReference>
<organism evidence="2">
    <name type="scientific">termite gut metagenome</name>
    <dbReference type="NCBI Taxonomy" id="433724"/>
    <lineage>
        <taxon>unclassified sequences</taxon>
        <taxon>metagenomes</taxon>
        <taxon>organismal metagenomes</taxon>
    </lineage>
</organism>
<sequence>MKKRIIFFALFFIVCSISHAQVKVVAHRGYWTTQGSTQNSLSSFIKADSIGAFGSEFDVWMTTEGKLVVNHDKKFKGVNMETTPFAEIRTI</sequence>
<evidence type="ECO:0000313" key="2">
    <source>
        <dbReference type="EMBL" id="KAA6315678.1"/>
    </source>
</evidence>
<dbReference type="InterPro" id="IPR017946">
    <property type="entry name" value="PLC-like_Pdiesterase_TIM-brl"/>
</dbReference>
<dbReference type="InterPro" id="IPR030395">
    <property type="entry name" value="GP_PDE_dom"/>
</dbReference>
<gene>
    <name evidence="2" type="ORF">EZS27_033900</name>
</gene>
<protein>
    <recommendedName>
        <fullName evidence="1">GP-PDE domain-containing protein</fullName>
    </recommendedName>
</protein>
<accession>A0A5J4Q3S5</accession>
<dbReference type="SUPFAM" id="SSF51695">
    <property type="entry name" value="PLC-like phosphodiesterases"/>
    <property type="match status" value="1"/>
</dbReference>
<evidence type="ECO:0000259" key="1">
    <source>
        <dbReference type="PROSITE" id="PS51704"/>
    </source>
</evidence>